<proteinExistence type="predicted"/>
<feature type="transmembrane region" description="Helical" evidence="1">
    <location>
        <begin position="383"/>
        <end position="407"/>
    </location>
</feature>
<dbReference type="PRINTS" id="PR00702">
    <property type="entry name" value="ACRIFLAVINRP"/>
</dbReference>
<comment type="caution">
    <text evidence="2">The sequence shown here is derived from an EMBL/GenBank/DDBJ whole genome shotgun (WGS) entry which is preliminary data.</text>
</comment>
<keyword evidence="1" id="KW-0472">Membrane</keyword>
<dbReference type="GO" id="GO:0005886">
    <property type="term" value="C:plasma membrane"/>
    <property type="evidence" value="ECO:0007669"/>
    <property type="project" value="TreeGrafter"/>
</dbReference>
<dbReference type="InterPro" id="IPR001036">
    <property type="entry name" value="Acrflvin-R"/>
</dbReference>
<dbReference type="SUPFAM" id="SSF82714">
    <property type="entry name" value="Multidrug efflux transporter AcrB TolC docking domain, DN and DC subdomains"/>
    <property type="match status" value="2"/>
</dbReference>
<dbReference type="Proteomes" id="UP000295504">
    <property type="component" value="Unassembled WGS sequence"/>
</dbReference>
<keyword evidence="1" id="KW-1133">Transmembrane helix</keyword>
<feature type="transmembrane region" description="Helical" evidence="1">
    <location>
        <begin position="460"/>
        <end position="482"/>
    </location>
</feature>
<dbReference type="Gene3D" id="3.30.2090.10">
    <property type="entry name" value="Multidrug efflux transporter AcrB TolC docking domain, DN and DC subdomains"/>
    <property type="match status" value="2"/>
</dbReference>
<feature type="transmembrane region" description="Helical" evidence="1">
    <location>
        <begin position="958"/>
        <end position="977"/>
    </location>
</feature>
<feature type="transmembrane region" description="Helical" evidence="1">
    <location>
        <begin position="357"/>
        <end position="377"/>
    </location>
</feature>
<feature type="transmembrane region" description="Helical" evidence="1">
    <location>
        <begin position="912"/>
        <end position="937"/>
    </location>
</feature>
<dbReference type="PANTHER" id="PTHR32063">
    <property type="match status" value="1"/>
</dbReference>
<feature type="transmembrane region" description="Helical" evidence="1">
    <location>
        <begin position="989"/>
        <end position="1015"/>
    </location>
</feature>
<feature type="transmembrane region" description="Helical" evidence="1">
    <location>
        <begin position="882"/>
        <end position="906"/>
    </location>
</feature>
<evidence type="ECO:0000313" key="3">
    <source>
        <dbReference type="Proteomes" id="UP000295504"/>
    </source>
</evidence>
<name>A0A4R2TDA4_9FIRM</name>
<protein>
    <submittedName>
        <fullName evidence="2">HAE1 family hydrophobic/amphiphilic exporter-1</fullName>
    </submittedName>
</protein>
<dbReference type="AlphaFoldDB" id="A0A4R2TDA4"/>
<dbReference type="Gene3D" id="1.20.1640.10">
    <property type="entry name" value="Multidrug efflux transporter AcrB transmembrane domain"/>
    <property type="match status" value="2"/>
</dbReference>
<gene>
    <name evidence="2" type="ORF">EDD79_103113</name>
</gene>
<feature type="transmembrane region" description="Helical" evidence="1">
    <location>
        <begin position="532"/>
        <end position="552"/>
    </location>
</feature>
<evidence type="ECO:0000256" key="1">
    <source>
        <dbReference type="SAM" id="Phobius"/>
    </source>
</evidence>
<dbReference type="PANTHER" id="PTHR32063:SF0">
    <property type="entry name" value="SWARMING MOTILITY PROTEIN SWRC"/>
    <property type="match status" value="1"/>
</dbReference>
<feature type="transmembrane region" description="Helical" evidence="1">
    <location>
        <begin position="331"/>
        <end position="350"/>
    </location>
</feature>
<dbReference type="GO" id="GO:0042910">
    <property type="term" value="F:xenobiotic transmembrane transporter activity"/>
    <property type="evidence" value="ECO:0007669"/>
    <property type="project" value="TreeGrafter"/>
</dbReference>
<dbReference type="RefSeq" id="WP_132849064.1">
    <property type="nucleotide sequence ID" value="NZ_CP058648.1"/>
</dbReference>
<feature type="transmembrane region" description="Helical" evidence="1">
    <location>
        <begin position="856"/>
        <end position="875"/>
    </location>
</feature>
<sequence>MRLSEISVRRPVTTFMFMLIAILLGVVSITRLPVDLYPEIEVPVAIVSVDYSGAAPEEIESLITIPLEQTLSTVGNLKDIFSYSREGNSLVVVQLEYGTNMDMASLEIREKVDLIKGFLPDGSSSPMVLKIDPNAFPIMQISVSGNMDFAQMQQTVENELSSRLERIDGVASVSSFGGIEQEVKIGLNQSRLKGYGLTLSQVQGLIRGENLNLPGGRVNKGDQELLVRVFGEFRSLEDFKNMPISTPTGEVLRLQDIAEVSLGYKEGKTISRLNGSDNITLSVTKQSVANTVRVAQRVNAEITKLQNEYPDLNIIVALDLAEFINDSIRNVTLNAIMGSLLAILVLFLFLRNLRSTIIVGIAIPVSIIATFALMFFGNITINLISLGGLALGIGMLVDNAIVVLENIYRHREEGKSRIESAILGAKEVSMAVTASTATTIAVFLPIVFVEGFTSIIFKQLAFAVTFSLLASLVMALTVVPMLSSKILRIEKDLNIKKRRGPITRLLDLFTKLIEFLIKGYTNILKKAIKHRAITVIIAIAIFVSSLVLVGMVGGEFFPAMDEGTFRVSIDAPFGTSLAKLDGVVKEIETIISEVPELDRVLTQIGAGEEFSRTNDNRATVTGTLVSQKDRVRSTKEIVEELRDKTVHITGVDISIQETSSMNMSGGGYPIEIEVRGDDIEVLRHISNDFLEIFKQVPGTADLSTDTEDGEPEARVVINREVAIYYGITAYDINNSLKASLDGVKATTIKLSGKEVDVRIQMDQTVKESIPNMLQILIPTRMGGSVPLGQIATIEYGNSPSQIYRENQVRTLTIFSRLEGRDLRSVTNDMQKAVEEYNLPPGYSYSFGGEQQEMAEAFGGLGLALILSVLLVYMILASQFESLIHPFTIMFSVPFAFTGAFLSLFITQKALSVPAFIGMIMLAGIVVNNAIVLVDYINQLRKAGMNREEAVVDAVAVRFRPISMTTLTTVLALFPLALGLGEGAETQAPLAVVVIGGLTFSTLLTMVLIPILYTLFDDLKEKIKRVIKRKPSQNNIENVNL</sequence>
<dbReference type="Pfam" id="PF00873">
    <property type="entry name" value="ACR_tran"/>
    <property type="match status" value="1"/>
</dbReference>
<feature type="transmembrane region" description="Helical" evidence="1">
    <location>
        <begin position="12"/>
        <end position="34"/>
    </location>
</feature>
<dbReference type="SUPFAM" id="SSF82693">
    <property type="entry name" value="Multidrug efflux transporter AcrB pore domain, PN1, PN2, PC1 and PC2 subdomains"/>
    <property type="match status" value="3"/>
</dbReference>
<keyword evidence="3" id="KW-1185">Reference proteome</keyword>
<dbReference type="Gene3D" id="3.30.70.1430">
    <property type="entry name" value="Multidrug efflux transporter AcrB pore domain"/>
    <property type="match status" value="2"/>
</dbReference>
<evidence type="ECO:0000313" key="2">
    <source>
        <dbReference type="EMBL" id="TCQ00496.1"/>
    </source>
</evidence>
<accession>A0A4R2TDA4</accession>
<dbReference type="EMBL" id="SLYC01000031">
    <property type="protein sequence ID" value="TCQ00496.1"/>
    <property type="molecule type" value="Genomic_DNA"/>
</dbReference>
<dbReference type="SUPFAM" id="SSF82866">
    <property type="entry name" value="Multidrug efflux transporter AcrB transmembrane domain"/>
    <property type="match status" value="2"/>
</dbReference>
<dbReference type="Gene3D" id="3.30.70.1440">
    <property type="entry name" value="Multidrug efflux transporter AcrB pore domain"/>
    <property type="match status" value="1"/>
</dbReference>
<dbReference type="InterPro" id="IPR027463">
    <property type="entry name" value="AcrB_DN_DC_subdom"/>
</dbReference>
<feature type="transmembrane region" description="Helical" evidence="1">
    <location>
        <begin position="428"/>
        <end position="448"/>
    </location>
</feature>
<reference evidence="2 3" key="1">
    <citation type="submission" date="2019-03" db="EMBL/GenBank/DDBJ databases">
        <title>Genomic Encyclopedia of Type Strains, Phase IV (KMG-IV): sequencing the most valuable type-strain genomes for metagenomic binning, comparative biology and taxonomic classification.</title>
        <authorList>
            <person name="Goeker M."/>
        </authorList>
    </citation>
    <scope>NUCLEOTIDE SEQUENCE [LARGE SCALE GENOMIC DNA]</scope>
    <source>
        <strain evidence="2 3">DSM 100013</strain>
    </source>
</reference>
<dbReference type="OrthoDB" id="9757876at2"/>
<organism evidence="2 3">
    <name type="scientific">Serpentinicella alkaliphila</name>
    <dbReference type="NCBI Taxonomy" id="1734049"/>
    <lineage>
        <taxon>Bacteria</taxon>
        <taxon>Bacillati</taxon>
        <taxon>Bacillota</taxon>
        <taxon>Clostridia</taxon>
        <taxon>Peptostreptococcales</taxon>
        <taxon>Natronincolaceae</taxon>
        <taxon>Serpentinicella</taxon>
    </lineage>
</organism>
<dbReference type="Gene3D" id="3.30.70.1320">
    <property type="entry name" value="Multidrug efflux transporter AcrB pore domain like"/>
    <property type="match status" value="1"/>
</dbReference>
<keyword evidence="1" id="KW-0812">Transmembrane</keyword>